<dbReference type="InterPro" id="IPR049216">
    <property type="entry name" value="DUF6810"/>
</dbReference>
<proteinExistence type="predicted"/>
<reference evidence="4" key="2">
    <citation type="journal article" date="2023" name="Nat. Commun.">
        <title>Cultivation of marine bacteria of the SAR202 clade.</title>
        <authorList>
            <person name="Lim Y."/>
            <person name="Seo J.H."/>
            <person name="Giovannoni S.J."/>
            <person name="Kang I."/>
            <person name="Cho J.C."/>
        </authorList>
    </citation>
    <scope>NUCLEOTIDE SEQUENCE</scope>
    <source>
        <strain evidence="4">JH1073</strain>
    </source>
</reference>
<evidence type="ECO:0000313" key="3">
    <source>
        <dbReference type="EMBL" id="MDG0865643.1"/>
    </source>
</evidence>
<feature type="chain" id="PRO_5042459642" description="DUF6810 domain-containing protein" evidence="1">
    <location>
        <begin position="28"/>
        <end position="192"/>
    </location>
</feature>
<name>A0AAJ5ZGL4_9CHLR</name>
<keyword evidence="5" id="KW-1185">Reference proteome</keyword>
<sequence>MTQATSGRARLLILLVAIAALSIAAVACGSDSGDGDGSSTEGVIAKIDATDRIYTADDIMNTEFFKTDDEYDIEGLEAAVAAVYGFYGSDPYNRQEYEARFYPDHATAMAQGVDYADEATGAEAVLLKDVQRWDEGITDRRQCAGNGGHHSGKCDNPKYFDYIVVGNMILMCQGKDTETSHQACANLMAVVQ</sequence>
<dbReference type="AlphaFoldDB" id="A0AAJ5ZGL4"/>
<keyword evidence="1" id="KW-0732">Signal</keyword>
<feature type="signal peptide" evidence="1">
    <location>
        <begin position="1"/>
        <end position="27"/>
    </location>
</feature>
<evidence type="ECO:0000313" key="4">
    <source>
        <dbReference type="EMBL" id="WFG39611.1"/>
    </source>
</evidence>
<dbReference type="EMBL" id="CP046147">
    <property type="protein sequence ID" value="WFG39611.1"/>
    <property type="molecule type" value="Genomic_DNA"/>
</dbReference>
<evidence type="ECO:0000313" key="6">
    <source>
        <dbReference type="Proteomes" id="UP001321249"/>
    </source>
</evidence>
<organism evidence="4 5">
    <name type="scientific">Candidatus Lucifugimonas marina</name>
    <dbReference type="NCBI Taxonomy" id="3038979"/>
    <lineage>
        <taxon>Bacteria</taxon>
        <taxon>Bacillati</taxon>
        <taxon>Chloroflexota</taxon>
        <taxon>Dehalococcoidia</taxon>
        <taxon>SAR202 cluster</taxon>
        <taxon>Candidatus Lucifugimonadales</taxon>
        <taxon>Candidatus Lucifugimonadaceae</taxon>
        <taxon>Candidatus Lucifugimonas</taxon>
    </lineage>
</organism>
<gene>
    <name evidence="3" type="ORF">GKO46_00965</name>
    <name evidence="4" type="ORF">GKO48_08260</name>
</gene>
<evidence type="ECO:0000259" key="2">
    <source>
        <dbReference type="Pfam" id="PF20650"/>
    </source>
</evidence>
<feature type="domain" description="DUF6810" evidence="2">
    <location>
        <begin position="57"/>
        <end position="189"/>
    </location>
</feature>
<reference evidence="5" key="3">
    <citation type="submission" date="2023-06" db="EMBL/GenBank/DDBJ databases">
        <title>Pangenomics reveal diversification of enzyme families and niche specialization in globally abundant SAR202 bacteria.</title>
        <authorList>
            <person name="Saw J.H.W."/>
        </authorList>
    </citation>
    <scope>NUCLEOTIDE SEQUENCE [LARGE SCALE GENOMIC DNA]</scope>
    <source>
        <strain evidence="5">JH1073</strain>
    </source>
</reference>
<dbReference type="Proteomes" id="UP001219901">
    <property type="component" value="Chromosome"/>
</dbReference>
<dbReference type="Proteomes" id="UP001321249">
    <property type="component" value="Unassembled WGS sequence"/>
</dbReference>
<evidence type="ECO:0000256" key="1">
    <source>
        <dbReference type="SAM" id="SignalP"/>
    </source>
</evidence>
<dbReference type="EMBL" id="WMBE01000001">
    <property type="protein sequence ID" value="MDG0865643.1"/>
    <property type="molecule type" value="Genomic_DNA"/>
</dbReference>
<dbReference type="Pfam" id="PF20650">
    <property type="entry name" value="DUF6810"/>
    <property type="match status" value="1"/>
</dbReference>
<dbReference type="RefSeq" id="WP_342823486.1">
    <property type="nucleotide sequence ID" value="NZ_CP046146.1"/>
</dbReference>
<evidence type="ECO:0000313" key="5">
    <source>
        <dbReference type="Proteomes" id="UP001219901"/>
    </source>
</evidence>
<reference evidence="5 6" key="1">
    <citation type="submission" date="2019-11" db="EMBL/GenBank/DDBJ databases">
        <authorList>
            <person name="Cho J.-C."/>
        </authorList>
    </citation>
    <scope>NUCLEOTIDE SEQUENCE [LARGE SCALE GENOMIC DNA]</scope>
    <source>
        <strain evidence="4 5">JH1073</strain>
        <strain evidence="3 6">JH702</strain>
    </source>
</reference>
<accession>A0AAJ5ZGL4</accession>
<protein>
    <recommendedName>
        <fullName evidence="2">DUF6810 domain-containing protein</fullName>
    </recommendedName>
</protein>